<accession>U4TYR7</accession>
<dbReference type="Gene3D" id="1.20.900.10">
    <property type="entry name" value="Dbl homology (DH) domain"/>
    <property type="match status" value="1"/>
</dbReference>
<dbReference type="STRING" id="77166.U4TYR7"/>
<gene>
    <name evidence="7" type="ORF">D910_04175</name>
</gene>
<dbReference type="GO" id="GO:0016192">
    <property type="term" value="P:vesicle-mediated transport"/>
    <property type="evidence" value="ECO:0007669"/>
    <property type="project" value="UniProtKB-ARBA"/>
</dbReference>
<sequence>MAGESLVVEALYGFKGSNNDELCFKKGDVITVTQKDDGWWEGTFDGKTGWFPSNYVKECKDLPKPVVQQDNQYKSIVLKDLIDSEKIYVEELEGLVSNYLQPLDTSNLLSQDEFKQLTGNINEVLDAHQQLLALVEQECAKPGPDQRVGKLFLNWAPKIKAVHQTYCSLHPRAVVILDKYKEELTQFADARGAANPSLLVLTTRLSLPFRRLERYPKILQELERHVEECHPDRGDTQRSVSIYEDIATTCSATKRQKELELQVLTGSVRGWEGPNLTSLGEIIYMGSVAVGPQHHDRYFVLFPAALVILSVSHRTSGFIYEVSMIFAIYKLGKICLSGLNVVRLEDTELLKNAFEISAPMIDKRVVICQSRQLADQWVDMLTQTQGSRISVNSTTSHKALPSQAQHVLQPPPHKQVAMLDGQSRANQDPQTKNRFVAGNEIKNRIQNVRVVAISSKTLRILNESGLSAKHSAKGPLLTIAHKQATLELVRDHVDLNLDDWKIVLFTDEVRVGLKSSDGRAFIWKRPGERYSQACVVPQLVFRGGSIIFWGGISLEAIRRRSLTSQKYIQEILKTMSSRSSILKYHPPLNYRPTYPPSSYPAAAPYAGLTRFFGKKIKDQTLSARLLRNLLYSEYLNKKNITQVKIRHHKTEVVIMTKNLHIRDSVINCDSGDCDSDSDEAGSSSSSSNPFGYIRYYNPKNGSAMVQEGVRYESFVDYGEPWRNQARVLEEPPKKPSIVLTSTAKLNLLHKQCSEDSEASSEMAPRHPGMACENLLTLPESFELESLNVPTSFMPMTRQSCPTKLVGNKFNQNSLTTVYIPNWSSSENNISCRTRSRKSLKSDSSSTTTHSSSLEVPVNTFPIPDKIAAELMYGQFAKGESTESDATEQSQQTVIKPPSILNASDTLSLNLETIPFRKHSINSDKPRRRCSIQINPTDLRNKALKRCVSSKYVKMRPSGGDHPAERSGKAFCRCGSEYCHSPRSSDSGMAGSCTLNSPDLANSTDIEQEISMMPLLDQERLGAGITLSEIEARNFECDCPCSSPFGSTPRTSSETSHTRDSLRTTSVTSMDMLPSQWGTQPQMHSRLSSSLGPQKSKSTSSILDRSDDAEDLAEPDEEDEDSPMFKSGLYAHWWLKAKLPPEIKSPLVSAPSPNLTPIPQLRGSRGPTPRSSSPPVLPHGLPRGQNWSAVCLRPTAPLRPCLALGAAPGGPYQRYNSRRATTYKEDGQILDVIEAYCTLGKPRCTLTSVTMPDSSKVDFTKTLAEAVNLLQSKYNVLESKMAIMAAQLNEEREARIVVQNILKEQLASRSSIQLD</sequence>
<dbReference type="PANTHER" id="PTHR46026">
    <property type="entry name" value="RHO-TYPE GUANINE NUCLEOTIDE EXCHANGE FACTOR, ISOFORM F"/>
    <property type="match status" value="1"/>
</dbReference>
<dbReference type="Gene3D" id="2.30.29.30">
    <property type="entry name" value="Pleckstrin-homology domain (PH domain)/Phosphotyrosine-binding domain (PTB)"/>
    <property type="match status" value="1"/>
</dbReference>
<dbReference type="Pfam" id="PF00621">
    <property type="entry name" value="RhoGEF"/>
    <property type="match status" value="1"/>
</dbReference>
<feature type="compositionally biased region" description="Polar residues" evidence="3">
    <location>
        <begin position="1075"/>
        <end position="1102"/>
    </location>
</feature>
<feature type="region of interest" description="Disordered" evidence="3">
    <location>
        <begin position="1147"/>
        <end position="1179"/>
    </location>
</feature>
<dbReference type="Proteomes" id="UP000030742">
    <property type="component" value="Unassembled WGS sequence"/>
</dbReference>
<feature type="non-terminal residue" evidence="7">
    <location>
        <position position="1314"/>
    </location>
</feature>
<dbReference type="PRINTS" id="PR00452">
    <property type="entry name" value="SH3DOMAIN"/>
</dbReference>
<dbReference type="EMBL" id="KB631861">
    <property type="protein sequence ID" value="ERL86769.1"/>
    <property type="molecule type" value="Genomic_DNA"/>
</dbReference>
<feature type="region of interest" description="Disordered" evidence="3">
    <location>
        <begin position="1044"/>
        <end position="1123"/>
    </location>
</feature>
<dbReference type="Gene3D" id="2.30.30.40">
    <property type="entry name" value="SH3 Domains"/>
    <property type="match status" value="1"/>
</dbReference>
<evidence type="ECO:0000256" key="1">
    <source>
        <dbReference type="ARBA" id="ARBA00022443"/>
    </source>
</evidence>
<dbReference type="PANTHER" id="PTHR46026:SF1">
    <property type="entry name" value="RHO-TYPE GUANINE NUCLEOTIDE EXCHANGE FACTOR, ISOFORM F"/>
    <property type="match status" value="1"/>
</dbReference>
<feature type="region of interest" description="Disordered" evidence="3">
    <location>
        <begin position="833"/>
        <end position="856"/>
    </location>
</feature>
<evidence type="ECO:0000256" key="2">
    <source>
        <dbReference type="PROSITE-ProRule" id="PRU00192"/>
    </source>
</evidence>
<dbReference type="GO" id="GO:0005737">
    <property type="term" value="C:cytoplasm"/>
    <property type="evidence" value="ECO:0007669"/>
    <property type="project" value="TreeGrafter"/>
</dbReference>
<dbReference type="SMART" id="SM00233">
    <property type="entry name" value="PH"/>
    <property type="match status" value="1"/>
</dbReference>
<name>U4TYR7_DENPD</name>
<dbReference type="SUPFAM" id="SSF50044">
    <property type="entry name" value="SH3-domain"/>
    <property type="match status" value="1"/>
</dbReference>
<dbReference type="Pfam" id="PF07653">
    <property type="entry name" value="SH3_2"/>
    <property type="match status" value="1"/>
</dbReference>
<protein>
    <recommendedName>
        <fullName evidence="9">DH domain-containing protein</fullName>
    </recommendedName>
</protein>
<feature type="domain" description="SH3" evidence="4">
    <location>
        <begin position="3"/>
        <end position="61"/>
    </location>
</feature>
<dbReference type="InterPro" id="IPR000219">
    <property type="entry name" value="DH_dom"/>
</dbReference>
<dbReference type="InterPro" id="IPR011993">
    <property type="entry name" value="PH-like_dom_sf"/>
</dbReference>
<feature type="compositionally biased region" description="Low complexity" evidence="3">
    <location>
        <begin position="1161"/>
        <end position="1173"/>
    </location>
</feature>
<dbReference type="PROSITE" id="PS50002">
    <property type="entry name" value="SH3"/>
    <property type="match status" value="1"/>
</dbReference>
<dbReference type="GO" id="GO:0003676">
    <property type="term" value="F:nucleic acid binding"/>
    <property type="evidence" value="ECO:0007669"/>
    <property type="project" value="InterPro"/>
</dbReference>
<dbReference type="SUPFAM" id="SSF48065">
    <property type="entry name" value="DBL homology domain (DH-domain)"/>
    <property type="match status" value="1"/>
</dbReference>
<feature type="domain" description="PH" evidence="5">
    <location>
        <begin position="275"/>
        <end position="386"/>
    </location>
</feature>
<feature type="compositionally biased region" description="Low complexity" evidence="3">
    <location>
        <begin position="841"/>
        <end position="853"/>
    </location>
</feature>
<evidence type="ECO:0000259" key="6">
    <source>
        <dbReference type="PROSITE" id="PS50010"/>
    </source>
</evidence>
<dbReference type="InterPro" id="IPR036028">
    <property type="entry name" value="SH3-like_dom_sf"/>
</dbReference>
<dbReference type="PROSITE" id="PS50003">
    <property type="entry name" value="PH_DOMAIN"/>
    <property type="match status" value="1"/>
</dbReference>
<feature type="domain" description="DH" evidence="6">
    <location>
        <begin position="73"/>
        <end position="253"/>
    </location>
</feature>
<dbReference type="InterPro" id="IPR001849">
    <property type="entry name" value="PH_domain"/>
</dbReference>
<organism evidence="7 8">
    <name type="scientific">Dendroctonus ponderosae</name>
    <name type="common">Mountain pine beetle</name>
    <dbReference type="NCBI Taxonomy" id="77166"/>
    <lineage>
        <taxon>Eukaryota</taxon>
        <taxon>Metazoa</taxon>
        <taxon>Ecdysozoa</taxon>
        <taxon>Arthropoda</taxon>
        <taxon>Hexapoda</taxon>
        <taxon>Insecta</taxon>
        <taxon>Pterygota</taxon>
        <taxon>Neoptera</taxon>
        <taxon>Endopterygota</taxon>
        <taxon>Coleoptera</taxon>
        <taxon>Polyphaga</taxon>
        <taxon>Cucujiformia</taxon>
        <taxon>Curculionidae</taxon>
        <taxon>Scolytinae</taxon>
        <taxon>Dendroctonus</taxon>
    </lineage>
</organism>
<dbReference type="SMART" id="SM00325">
    <property type="entry name" value="RhoGEF"/>
    <property type="match status" value="1"/>
</dbReference>
<dbReference type="SUPFAM" id="SSF50729">
    <property type="entry name" value="PH domain-like"/>
    <property type="match status" value="1"/>
</dbReference>
<evidence type="ECO:0000259" key="5">
    <source>
        <dbReference type="PROSITE" id="PS50003"/>
    </source>
</evidence>
<evidence type="ECO:0000259" key="4">
    <source>
        <dbReference type="PROSITE" id="PS50002"/>
    </source>
</evidence>
<evidence type="ECO:0000256" key="3">
    <source>
        <dbReference type="SAM" id="MobiDB-lite"/>
    </source>
</evidence>
<dbReference type="SMART" id="SM00326">
    <property type="entry name" value="SH3"/>
    <property type="match status" value="1"/>
</dbReference>
<feature type="compositionally biased region" description="Polar residues" evidence="3">
    <location>
        <begin position="1044"/>
        <end position="1054"/>
    </location>
</feature>
<dbReference type="OrthoDB" id="6019202at2759"/>
<dbReference type="CDD" id="cd00160">
    <property type="entry name" value="RhoGEF"/>
    <property type="match status" value="1"/>
</dbReference>
<dbReference type="Gene3D" id="3.30.420.10">
    <property type="entry name" value="Ribonuclease H-like superfamily/Ribonuclease H"/>
    <property type="match status" value="1"/>
</dbReference>
<proteinExistence type="predicted"/>
<dbReference type="InterPro" id="IPR036397">
    <property type="entry name" value="RNaseH_sf"/>
</dbReference>
<reference evidence="7 8" key="1">
    <citation type="journal article" date="2013" name="Genome Biol.">
        <title>Draft genome of the mountain pine beetle, Dendroctonus ponderosae Hopkins, a major forest pest.</title>
        <authorList>
            <person name="Keeling C.I."/>
            <person name="Yuen M.M."/>
            <person name="Liao N.Y."/>
            <person name="Docking T.R."/>
            <person name="Chan S.K."/>
            <person name="Taylor G.A."/>
            <person name="Palmquist D.L."/>
            <person name="Jackman S.D."/>
            <person name="Nguyen A."/>
            <person name="Li M."/>
            <person name="Henderson H."/>
            <person name="Janes J.K."/>
            <person name="Zhao Y."/>
            <person name="Pandoh P."/>
            <person name="Moore R."/>
            <person name="Sperling F.A."/>
            <person name="Huber D.P."/>
            <person name="Birol I."/>
            <person name="Jones S.J."/>
            <person name="Bohlmann J."/>
        </authorList>
    </citation>
    <scope>NUCLEOTIDE SEQUENCE</scope>
</reference>
<dbReference type="PROSITE" id="PS50010">
    <property type="entry name" value="DH_2"/>
    <property type="match status" value="1"/>
</dbReference>
<dbReference type="CDD" id="cd11877">
    <property type="entry name" value="SH3_PIX"/>
    <property type="match status" value="1"/>
</dbReference>
<dbReference type="GO" id="GO:0005085">
    <property type="term" value="F:guanyl-nucleotide exchange factor activity"/>
    <property type="evidence" value="ECO:0007669"/>
    <property type="project" value="InterPro"/>
</dbReference>
<keyword evidence="1 2" id="KW-0728">SH3 domain</keyword>
<evidence type="ECO:0000313" key="8">
    <source>
        <dbReference type="Proteomes" id="UP000030742"/>
    </source>
</evidence>
<dbReference type="InterPro" id="IPR001452">
    <property type="entry name" value="SH3_domain"/>
</dbReference>
<feature type="compositionally biased region" description="Acidic residues" evidence="3">
    <location>
        <begin position="1106"/>
        <end position="1121"/>
    </location>
</feature>
<dbReference type="FunFam" id="2.30.30.40:FF:000072">
    <property type="entry name" value="Unconventional Myosin IB"/>
    <property type="match status" value="1"/>
</dbReference>
<evidence type="ECO:0000313" key="7">
    <source>
        <dbReference type="EMBL" id="ERL86769.1"/>
    </source>
</evidence>
<dbReference type="InterPro" id="IPR035899">
    <property type="entry name" value="DBL_dom_sf"/>
</dbReference>
<evidence type="ECO:0008006" key="9">
    <source>
        <dbReference type="Google" id="ProtNLM"/>
    </source>
</evidence>